<name>A0A9P1D0Z2_9DINO</name>
<feature type="compositionally biased region" description="Acidic residues" evidence="1">
    <location>
        <begin position="389"/>
        <end position="400"/>
    </location>
</feature>
<proteinExistence type="predicted"/>
<evidence type="ECO:0000313" key="4">
    <source>
        <dbReference type="Proteomes" id="UP001152797"/>
    </source>
</evidence>
<accession>A0A9P1D0Z2</accession>
<keyword evidence="4" id="KW-1185">Reference proteome</keyword>
<comment type="caution">
    <text evidence="2">The sequence shown here is derived from an EMBL/GenBank/DDBJ whole genome shotgun (WGS) entry which is preliminary data.</text>
</comment>
<evidence type="ECO:0000256" key="1">
    <source>
        <dbReference type="SAM" id="MobiDB-lite"/>
    </source>
</evidence>
<dbReference type="Proteomes" id="UP001152797">
    <property type="component" value="Unassembled WGS sequence"/>
</dbReference>
<feature type="region of interest" description="Disordered" evidence="1">
    <location>
        <begin position="363"/>
        <end position="400"/>
    </location>
</feature>
<gene>
    <name evidence="2" type="ORF">C1SCF055_LOCUS26594</name>
</gene>
<evidence type="ECO:0000313" key="3">
    <source>
        <dbReference type="EMBL" id="CAL1153853.1"/>
    </source>
</evidence>
<dbReference type="EMBL" id="CAMXCT030002785">
    <property type="protein sequence ID" value="CAL4787790.1"/>
    <property type="molecule type" value="Genomic_DNA"/>
</dbReference>
<reference evidence="2" key="1">
    <citation type="submission" date="2022-10" db="EMBL/GenBank/DDBJ databases">
        <authorList>
            <person name="Chen Y."/>
            <person name="Dougan E. K."/>
            <person name="Chan C."/>
            <person name="Rhodes N."/>
            <person name="Thang M."/>
        </authorList>
    </citation>
    <scope>NUCLEOTIDE SEQUENCE</scope>
</reference>
<protein>
    <submittedName>
        <fullName evidence="2">Uncharacterized protein</fullName>
    </submittedName>
</protein>
<dbReference type="EMBL" id="CAMXCT020002785">
    <property type="protein sequence ID" value="CAL1153853.1"/>
    <property type="molecule type" value="Genomic_DNA"/>
</dbReference>
<sequence length="400" mass="44738">MPGRLLSSFLNLETWENGDSFDSHVWQRHHTPIFEPGFLLRPHRSSLHSHWHDFVSFMSFKKKKGNGNDHMNKCLCPVLGHCVPGFQCPMGEHIDRSKCFSTVTVKYPPDPEYQKCLKQKEEDPEKKCKPKILKDLKIKGGGWFVTGGEDHPIVWKVDGIAKAMGIRRGYELIAIDGNQADWREQGYKAYVKSLNWNRPPPNGPYECEPGDSCKPAACPSTPPLPPPLPPAPPGAKGHRFPMAFQAIEAPRAPMAPNPADPTAPAAPETEVPEGPPLACSPNGHSLTFKVTAPAWMFWAGPKTTCKPFRETCCTEASTREKPEDIFAESCASKEMCKPQESCDQMEGRPGICKYQVVELKGDYDDVQENEDKQEEAAAKAEEQEQQKEQEDEQEEEGEPE</sequence>
<dbReference type="OrthoDB" id="6107607at2759"/>
<feature type="compositionally biased region" description="Acidic residues" evidence="1">
    <location>
        <begin position="364"/>
        <end position="373"/>
    </location>
</feature>
<dbReference type="EMBL" id="CAMXCT010002785">
    <property type="protein sequence ID" value="CAI4000478.1"/>
    <property type="molecule type" value="Genomic_DNA"/>
</dbReference>
<feature type="compositionally biased region" description="Basic and acidic residues" evidence="1">
    <location>
        <begin position="374"/>
        <end position="388"/>
    </location>
</feature>
<feature type="region of interest" description="Disordered" evidence="1">
    <location>
        <begin position="252"/>
        <end position="277"/>
    </location>
</feature>
<organism evidence="2">
    <name type="scientific">Cladocopium goreaui</name>
    <dbReference type="NCBI Taxonomy" id="2562237"/>
    <lineage>
        <taxon>Eukaryota</taxon>
        <taxon>Sar</taxon>
        <taxon>Alveolata</taxon>
        <taxon>Dinophyceae</taxon>
        <taxon>Suessiales</taxon>
        <taxon>Symbiodiniaceae</taxon>
        <taxon>Cladocopium</taxon>
    </lineage>
</organism>
<reference evidence="3" key="2">
    <citation type="submission" date="2024-04" db="EMBL/GenBank/DDBJ databases">
        <authorList>
            <person name="Chen Y."/>
            <person name="Shah S."/>
            <person name="Dougan E. K."/>
            <person name="Thang M."/>
            <person name="Chan C."/>
        </authorList>
    </citation>
    <scope>NUCLEOTIDE SEQUENCE [LARGE SCALE GENOMIC DNA]</scope>
</reference>
<dbReference type="AlphaFoldDB" id="A0A9P1D0Z2"/>
<evidence type="ECO:0000313" key="2">
    <source>
        <dbReference type="EMBL" id="CAI4000478.1"/>
    </source>
</evidence>